<dbReference type="Proteomes" id="UP000310263">
    <property type="component" value="Unassembled WGS sequence"/>
</dbReference>
<keyword evidence="15" id="KW-0472">Membrane</keyword>
<dbReference type="InterPro" id="IPR001264">
    <property type="entry name" value="Glyco_trans_51"/>
</dbReference>
<keyword evidence="15" id="KW-1133">Transmembrane helix</keyword>
<dbReference type="SUPFAM" id="SSF56601">
    <property type="entry name" value="beta-lactamase/transpeptidase-like"/>
    <property type="match status" value="1"/>
</dbReference>
<feature type="compositionally biased region" description="Low complexity" evidence="14">
    <location>
        <begin position="656"/>
        <end position="675"/>
    </location>
</feature>
<reference evidence="18 19" key="1">
    <citation type="submission" date="2019-04" db="EMBL/GenBank/DDBJ databases">
        <title>Microbes associate with the intestines of laboratory mice.</title>
        <authorList>
            <person name="Navarre W."/>
            <person name="Wong E."/>
            <person name="Huang K."/>
            <person name="Tropini C."/>
            <person name="Ng K."/>
            <person name="Yu B."/>
        </authorList>
    </citation>
    <scope>NUCLEOTIDE SEQUENCE [LARGE SCALE GENOMIC DNA]</scope>
    <source>
        <strain evidence="18 19">NM07_P-09</strain>
    </source>
</reference>
<dbReference type="NCBIfam" id="TIGR02074">
    <property type="entry name" value="PBP_1a_fam"/>
    <property type="match status" value="1"/>
</dbReference>
<dbReference type="GO" id="GO:0009002">
    <property type="term" value="F:serine-type D-Ala-D-Ala carboxypeptidase activity"/>
    <property type="evidence" value="ECO:0007669"/>
    <property type="project" value="UniProtKB-EC"/>
</dbReference>
<evidence type="ECO:0000256" key="5">
    <source>
        <dbReference type="ARBA" id="ARBA00022676"/>
    </source>
</evidence>
<dbReference type="Gene3D" id="3.40.710.10">
    <property type="entry name" value="DD-peptidase/beta-lactamase superfamily"/>
    <property type="match status" value="1"/>
</dbReference>
<evidence type="ECO:0000256" key="2">
    <source>
        <dbReference type="ARBA" id="ARBA00007739"/>
    </source>
</evidence>
<dbReference type="GO" id="GO:0008955">
    <property type="term" value="F:peptidoglycan glycosyltransferase activity"/>
    <property type="evidence" value="ECO:0007669"/>
    <property type="project" value="UniProtKB-EC"/>
</dbReference>
<evidence type="ECO:0000256" key="15">
    <source>
        <dbReference type="SAM" id="Phobius"/>
    </source>
</evidence>
<feature type="domain" description="Glycosyl transferase family 51" evidence="17">
    <location>
        <begin position="72"/>
        <end position="248"/>
    </location>
</feature>
<dbReference type="GO" id="GO:0008658">
    <property type="term" value="F:penicillin binding"/>
    <property type="evidence" value="ECO:0007669"/>
    <property type="project" value="InterPro"/>
</dbReference>
<keyword evidence="5" id="KW-0328">Glycosyltransferase</keyword>
<evidence type="ECO:0000256" key="14">
    <source>
        <dbReference type="SAM" id="MobiDB-lite"/>
    </source>
</evidence>
<dbReference type="InterPro" id="IPR012338">
    <property type="entry name" value="Beta-lactam/transpept-like"/>
</dbReference>
<evidence type="ECO:0000259" key="16">
    <source>
        <dbReference type="Pfam" id="PF00905"/>
    </source>
</evidence>
<keyword evidence="6" id="KW-0808">Transferase</keyword>
<comment type="caution">
    <text evidence="18">The sequence shown here is derived from an EMBL/GenBank/DDBJ whole genome shotgun (WGS) entry which is preliminary data.</text>
</comment>
<dbReference type="InterPro" id="IPR001460">
    <property type="entry name" value="PCN-bd_Tpept"/>
</dbReference>
<dbReference type="SUPFAM" id="SSF53955">
    <property type="entry name" value="Lysozyme-like"/>
    <property type="match status" value="1"/>
</dbReference>
<keyword evidence="11" id="KW-0961">Cell wall biogenesis/degradation</keyword>
<keyword evidence="19" id="KW-1185">Reference proteome</keyword>
<dbReference type="EMBL" id="SRYE01000004">
    <property type="protein sequence ID" value="TGY61816.1"/>
    <property type="molecule type" value="Genomic_DNA"/>
</dbReference>
<accession>A0A4S2EZ41</accession>
<comment type="catalytic activity">
    <reaction evidence="12">
        <text>Preferential cleavage: (Ac)2-L-Lys-D-Ala-|-D-Ala. Also transpeptidation of peptidyl-alanyl moieties that are N-acyl substituents of D-alanine.</text>
        <dbReference type="EC" id="3.4.16.4"/>
    </reaction>
</comment>
<feature type="compositionally biased region" description="Gly residues" evidence="14">
    <location>
        <begin position="694"/>
        <end position="715"/>
    </location>
</feature>
<proteinExistence type="inferred from homology"/>
<evidence type="ECO:0000256" key="8">
    <source>
        <dbReference type="ARBA" id="ARBA00022960"/>
    </source>
</evidence>
<keyword evidence="8" id="KW-0133">Cell shape</keyword>
<keyword evidence="9" id="KW-0573">Peptidoglycan synthesis</keyword>
<keyword evidence="7" id="KW-0378">Hydrolase</keyword>
<organism evidence="18 19">
    <name type="scientific">Muricaecibacterium torontonense</name>
    <dbReference type="NCBI Taxonomy" id="3032871"/>
    <lineage>
        <taxon>Bacteria</taxon>
        <taxon>Bacillati</taxon>
        <taxon>Actinomycetota</taxon>
        <taxon>Coriobacteriia</taxon>
        <taxon>Coriobacteriales</taxon>
        <taxon>Atopobiaceae</taxon>
        <taxon>Muricaecibacterium</taxon>
    </lineage>
</organism>
<evidence type="ECO:0000256" key="13">
    <source>
        <dbReference type="ARBA" id="ARBA00049902"/>
    </source>
</evidence>
<dbReference type="OrthoDB" id="9766909at2"/>
<keyword evidence="10" id="KW-0511">Multifunctional enzyme</keyword>
<evidence type="ECO:0000259" key="17">
    <source>
        <dbReference type="Pfam" id="PF00912"/>
    </source>
</evidence>
<keyword evidence="15" id="KW-0812">Transmembrane</keyword>
<evidence type="ECO:0000313" key="18">
    <source>
        <dbReference type="EMBL" id="TGY61816.1"/>
    </source>
</evidence>
<gene>
    <name evidence="18" type="ORF">E5334_07395</name>
</gene>
<feature type="region of interest" description="Disordered" evidence="14">
    <location>
        <begin position="627"/>
        <end position="722"/>
    </location>
</feature>
<evidence type="ECO:0000256" key="3">
    <source>
        <dbReference type="ARBA" id="ARBA00022645"/>
    </source>
</evidence>
<dbReference type="InterPro" id="IPR050396">
    <property type="entry name" value="Glycosyltr_51/Transpeptidase"/>
</dbReference>
<dbReference type="Pfam" id="PF00905">
    <property type="entry name" value="Transpeptidase"/>
    <property type="match status" value="1"/>
</dbReference>
<feature type="domain" description="Penicillin-binding protein transpeptidase" evidence="16">
    <location>
        <begin position="339"/>
        <end position="581"/>
    </location>
</feature>
<dbReference type="Gene3D" id="1.10.3810.10">
    <property type="entry name" value="Biosynthetic peptidoglycan transglycosylase-like"/>
    <property type="match status" value="1"/>
</dbReference>
<feature type="compositionally biased region" description="Polar residues" evidence="14">
    <location>
        <begin position="635"/>
        <end position="655"/>
    </location>
</feature>
<comment type="catalytic activity">
    <reaction evidence="13">
        <text>[GlcNAc-(1-&gt;4)-Mur2Ac(oyl-L-Ala-gamma-D-Glu-L-Lys-D-Ala-D-Ala)](n)-di-trans,octa-cis-undecaprenyl diphosphate + beta-D-GlcNAc-(1-&gt;4)-Mur2Ac(oyl-L-Ala-gamma-D-Glu-L-Lys-D-Ala-D-Ala)-di-trans,octa-cis-undecaprenyl diphosphate = [GlcNAc-(1-&gt;4)-Mur2Ac(oyl-L-Ala-gamma-D-Glu-L-Lys-D-Ala-D-Ala)](n+1)-di-trans,octa-cis-undecaprenyl diphosphate + di-trans,octa-cis-undecaprenyl diphosphate + H(+)</text>
        <dbReference type="Rhea" id="RHEA:23708"/>
        <dbReference type="Rhea" id="RHEA-COMP:9602"/>
        <dbReference type="Rhea" id="RHEA-COMP:9603"/>
        <dbReference type="ChEBI" id="CHEBI:15378"/>
        <dbReference type="ChEBI" id="CHEBI:58405"/>
        <dbReference type="ChEBI" id="CHEBI:60033"/>
        <dbReference type="ChEBI" id="CHEBI:78435"/>
        <dbReference type="EC" id="2.4.99.28"/>
    </reaction>
</comment>
<sequence length="722" mass="77626">MGIRTRRARRHSRTHFVGFGIAGLLGFIVLITIALAFSLGTVVDNWLKDLPDFESDDAYLVSEPTTVFDSQGNVIAEYYAENRRAVTLDEISPYVVKGTVDTEDIRFYQHNGVDPQGIARAVVVTLLGGSEGASTIDQQLVRNTVLSDEQFDKTLRRKVREAYIATELEKKYSKDQILNMYLNTIYYGSGAYGIEAASKTYFNVSAKDLTLAQAALLIGIPNSPSLYDPTQHPDASIERRNLVLRRMKEAGDISQEEYDEAVNTPLELNLGTNVMSNTGTYPYWTQYIKELLSQDFSSDTVMKGGLKVYTTIDPDAQKQAEDAVNEQLQKIGQEGLQSSLVAIDPSTGYIKAMVGGSDFSKSQMNLATQGLRQPGSTFKVFTLVAALREGVNPDVLLNCNSPLTVSSTWKVRNYGGVSYGNISLARATELSSNTGYVQVAQAIGGQKIAQAAKDMGVTEDLPAYDSITLGTIPVPVVQMAEAYATLAANGQHRDAVAITRIEDRNGNKVYEHKDSPTTAVDPSVAYAATKVLQGVISSSGATASVVKNYGIDQPIAGKTGTTDLADNLWFCGYTPQIAVAVWTGYPDSSKTVIIGGSDGHPSNSSCPIWANFVKAYLGDTPRQEFTEETAPAYKPNSSWKFSRGTASSSGNTGRRSQSTPQQQQPQEQVPTQTEPDATQTQPEAQTPAPSQGTEGTGGTEGGDTSGGTDQGGGETGQTAPTP</sequence>
<comment type="similarity">
    <text evidence="2">In the N-terminal section; belongs to the glycosyltransferase 51 family.</text>
</comment>
<dbReference type="InterPro" id="IPR036950">
    <property type="entry name" value="PBP_transglycosylase"/>
</dbReference>
<dbReference type="GO" id="GO:0008360">
    <property type="term" value="P:regulation of cell shape"/>
    <property type="evidence" value="ECO:0007669"/>
    <property type="project" value="UniProtKB-KW"/>
</dbReference>
<keyword evidence="3" id="KW-0121">Carboxypeptidase</keyword>
<keyword evidence="4" id="KW-0645">Protease</keyword>
<comment type="similarity">
    <text evidence="1">In the C-terminal section; belongs to the transpeptidase family.</text>
</comment>
<dbReference type="GO" id="GO:0030288">
    <property type="term" value="C:outer membrane-bounded periplasmic space"/>
    <property type="evidence" value="ECO:0007669"/>
    <property type="project" value="TreeGrafter"/>
</dbReference>
<dbReference type="Pfam" id="PF00912">
    <property type="entry name" value="Transgly"/>
    <property type="match status" value="1"/>
</dbReference>
<dbReference type="AlphaFoldDB" id="A0A4S2EZ41"/>
<dbReference type="PANTHER" id="PTHR32282:SF33">
    <property type="entry name" value="PEPTIDOGLYCAN GLYCOSYLTRANSFERASE"/>
    <property type="match status" value="1"/>
</dbReference>
<evidence type="ECO:0000256" key="11">
    <source>
        <dbReference type="ARBA" id="ARBA00023316"/>
    </source>
</evidence>
<name>A0A4S2EZ41_9ACTN</name>
<evidence type="ECO:0000256" key="4">
    <source>
        <dbReference type="ARBA" id="ARBA00022670"/>
    </source>
</evidence>
<evidence type="ECO:0000256" key="7">
    <source>
        <dbReference type="ARBA" id="ARBA00022801"/>
    </source>
</evidence>
<dbReference type="RefSeq" id="WP_136012948.1">
    <property type="nucleotide sequence ID" value="NZ_SRYE01000004.1"/>
</dbReference>
<feature type="transmembrane region" description="Helical" evidence="15">
    <location>
        <begin position="16"/>
        <end position="39"/>
    </location>
</feature>
<evidence type="ECO:0000256" key="9">
    <source>
        <dbReference type="ARBA" id="ARBA00022984"/>
    </source>
</evidence>
<evidence type="ECO:0000256" key="10">
    <source>
        <dbReference type="ARBA" id="ARBA00023268"/>
    </source>
</evidence>
<evidence type="ECO:0000256" key="1">
    <source>
        <dbReference type="ARBA" id="ARBA00007090"/>
    </source>
</evidence>
<dbReference type="FunFam" id="1.10.3810.10:FF:000001">
    <property type="entry name" value="Penicillin-binding protein 1A"/>
    <property type="match status" value="1"/>
</dbReference>
<dbReference type="GO" id="GO:0009252">
    <property type="term" value="P:peptidoglycan biosynthetic process"/>
    <property type="evidence" value="ECO:0007669"/>
    <property type="project" value="UniProtKB-KW"/>
</dbReference>
<feature type="compositionally biased region" description="Polar residues" evidence="14">
    <location>
        <begin position="676"/>
        <end position="689"/>
    </location>
</feature>
<dbReference type="PANTHER" id="PTHR32282">
    <property type="entry name" value="BINDING PROTEIN TRANSPEPTIDASE, PUTATIVE-RELATED"/>
    <property type="match status" value="1"/>
</dbReference>
<dbReference type="GO" id="GO:0071555">
    <property type="term" value="P:cell wall organization"/>
    <property type="evidence" value="ECO:0007669"/>
    <property type="project" value="UniProtKB-KW"/>
</dbReference>
<dbReference type="InterPro" id="IPR023346">
    <property type="entry name" value="Lysozyme-like_dom_sf"/>
</dbReference>
<dbReference type="GO" id="GO:0006508">
    <property type="term" value="P:proteolysis"/>
    <property type="evidence" value="ECO:0007669"/>
    <property type="project" value="UniProtKB-KW"/>
</dbReference>
<evidence type="ECO:0000256" key="6">
    <source>
        <dbReference type="ARBA" id="ARBA00022679"/>
    </source>
</evidence>
<protein>
    <submittedName>
        <fullName evidence="18">PBP1A family penicillin-binding protein</fullName>
    </submittedName>
</protein>
<evidence type="ECO:0000256" key="12">
    <source>
        <dbReference type="ARBA" id="ARBA00034000"/>
    </source>
</evidence>
<evidence type="ECO:0000313" key="19">
    <source>
        <dbReference type="Proteomes" id="UP000310263"/>
    </source>
</evidence>